<feature type="compositionally biased region" description="Basic and acidic residues" evidence="6">
    <location>
        <begin position="13"/>
        <end position="26"/>
    </location>
</feature>
<evidence type="ECO:0000256" key="1">
    <source>
        <dbReference type="ARBA" id="ARBA00004141"/>
    </source>
</evidence>
<proteinExistence type="predicted"/>
<dbReference type="Proteomes" id="UP000242877">
    <property type="component" value="Unassembled WGS sequence"/>
</dbReference>
<keyword evidence="3 7" id="KW-0812">Transmembrane</keyword>
<evidence type="ECO:0000256" key="5">
    <source>
        <dbReference type="ARBA" id="ARBA00023136"/>
    </source>
</evidence>
<evidence type="ECO:0000256" key="6">
    <source>
        <dbReference type="SAM" id="MobiDB-lite"/>
    </source>
</evidence>
<feature type="transmembrane region" description="Helical" evidence="7">
    <location>
        <begin position="491"/>
        <end position="509"/>
    </location>
</feature>
<feature type="region of interest" description="Disordered" evidence="6">
    <location>
        <begin position="1"/>
        <end position="26"/>
    </location>
</feature>
<evidence type="ECO:0000313" key="8">
    <source>
        <dbReference type="EMBL" id="KZZ88861.1"/>
    </source>
</evidence>
<sequence length="531" mass="58807">MSMELKNIPSQNQDDKSFKGIEKSDSYDSSVQDADVVAAESAKPVARLERYLGLLPMISFYMTSTASWEAIGASFQACLTNGGPVVIVYGIIFAFAGSMGIACSLAELASILPIPGAQYHWTYELAPRGKRFWSFLQGWLTIISWWADAATSPNLIGTEIQALIILCHDSYVPKGWHATMLIWAVTLVPLFGNIYGRKLLKPIEMFGGILHVVLLPVLMIVLTVLGEKNTSKWVWTEFINDVSGWKNNGVIFSVGLLTATFTLGGCDSVVHMAEEVKEPRKNIPRSMTWGLILNAVVTFGFSICLLYCMGDVNQVIGTKTGYPIIQILYNITKSKAAACVMTCFFIFPGTIAFFNGLASVSRLTWAFARDEGLPFSSFFAQVSPRHKIPLRALYLVCALIALIALINIGSQTAYTAVLSLASVTHLVSYIIPIFFVLLKRIREPGTIEWGPFHMGRWGIPVNIWALCYSIYCAIFNVFPEIMPVTAANMNYAGPVLGFICVLAMIDWFVRGRRNWQGPRVRIAITQRVKDL</sequence>
<feature type="transmembrane region" description="Helical" evidence="7">
    <location>
        <begin position="176"/>
        <end position="196"/>
    </location>
</feature>
<comment type="caution">
    <text evidence="8">The sequence shown here is derived from an EMBL/GenBank/DDBJ whole genome shotgun (WGS) entry which is preliminary data.</text>
</comment>
<dbReference type="PANTHER" id="PTHR45649">
    <property type="entry name" value="AMINO-ACID PERMEASE BAT1"/>
    <property type="match status" value="1"/>
</dbReference>
<accession>A0A167WHP1</accession>
<organism evidence="8 9">
    <name type="scientific">Ascosphaera apis ARSEF 7405</name>
    <dbReference type="NCBI Taxonomy" id="392613"/>
    <lineage>
        <taxon>Eukaryota</taxon>
        <taxon>Fungi</taxon>
        <taxon>Dikarya</taxon>
        <taxon>Ascomycota</taxon>
        <taxon>Pezizomycotina</taxon>
        <taxon>Eurotiomycetes</taxon>
        <taxon>Eurotiomycetidae</taxon>
        <taxon>Onygenales</taxon>
        <taxon>Ascosphaeraceae</taxon>
        <taxon>Ascosphaera</taxon>
    </lineage>
</organism>
<dbReference type="OrthoDB" id="3257095at2759"/>
<evidence type="ECO:0000256" key="2">
    <source>
        <dbReference type="ARBA" id="ARBA00022448"/>
    </source>
</evidence>
<feature type="transmembrane region" description="Helical" evidence="7">
    <location>
        <begin position="459"/>
        <end position="479"/>
    </location>
</feature>
<comment type="subcellular location">
    <subcellularLocation>
        <location evidence="1">Membrane</location>
        <topology evidence="1">Multi-pass membrane protein</topology>
    </subcellularLocation>
</comment>
<dbReference type="InterPro" id="IPR002293">
    <property type="entry name" value="AA/rel_permease1"/>
</dbReference>
<feature type="transmembrane region" description="Helical" evidence="7">
    <location>
        <begin position="416"/>
        <end position="438"/>
    </location>
</feature>
<dbReference type="PIRSF" id="PIRSF006060">
    <property type="entry name" value="AA_transporter"/>
    <property type="match status" value="1"/>
</dbReference>
<feature type="transmembrane region" description="Helical" evidence="7">
    <location>
        <begin position="87"/>
        <end position="112"/>
    </location>
</feature>
<gene>
    <name evidence="8" type="ORF">AAP_04653</name>
</gene>
<dbReference type="EMBL" id="AZGZ01000023">
    <property type="protein sequence ID" value="KZZ88861.1"/>
    <property type="molecule type" value="Genomic_DNA"/>
</dbReference>
<dbReference type="GO" id="GO:0022857">
    <property type="term" value="F:transmembrane transporter activity"/>
    <property type="evidence" value="ECO:0007669"/>
    <property type="project" value="InterPro"/>
</dbReference>
<dbReference type="Gene3D" id="1.20.1740.10">
    <property type="entry name" value="Amino acid/polyamine transporter I"/>
    <property type="match status" value="1"/>
</dbReference>
<keyword evidence="4 7" id="KW-1133">Transmembrane helix</keyword>
<feature type="transmembrane region" description="Helical" evidence="7">
    <location>
        <begin position="250"/>
        <end position="270"/>
    </location>
</feature>
<feature type="transmembrane region" description="Helical" evidence="7">
    <location>
        <begin position="291"/>
        <end position="316"/>
    </location>
</feature>
<keyword evidence="9" id="KW-1185">Reference proteome</keyword>
<dbReference type="VEuPathDB" id="FungiDB:AAP_04653"/>
<feature type="transmembrane region" description="Helical" evidence="7">
    <location>
        <begin position="392"/>
        <end position="410"/>
    </location>
</feature>
<protein>
    <submittedName>
        <fullName evidence="8">Amino acid/polyamine transporter I</fullName>
    </submittedName>
</protein>
<evidence type="ECO:0000256" key="7">
    <source>
        <dbReference type="SAM" id="Phobius"/>
    </source>
</evidence>
<keyword evidence="2" id="KW-0813">Transport</keyword>
<feature type="transmembrane region" description="Helical" evidence="7">
    <location>
        <begin position="51"/>
        <end position="75"/>
    </location>
</feature>
<name>A0A167WHP1_9EURO</name>
<reference evidence="8 9" key="1">
    <citation type="journal article" date="2016" name="Genome Biol. Evol.">
        <title>Divergent and convergent evolution of fungal pathogenicity.</title>
        <authorList>
            <person name="Shang Y."/>
            <person name="Xiao G."/>
            <person name="Zheng P."/>
            <person name="Cen K."/>
            <person name="Zhan S."/>
            <person name="Wang C."/>
        </authorList>
    </citation>
    <scope>NUCLEOTIDE SEQUENCE [LARGE SCALE GENOMIC DNA]</scope>
    <source>
        <strain evidence="8 9">ARSEF 7405</strain>
    </source>
</reference>
<dbReference type="AlphaFoldDB" id="A0A167WHP1"/>
<evidence type="ECO:0000256" key="3">
    <source>
        <dbReference type="ARBA" id="ARBA00022692"/>
    </source>
</evidence>
<feature type="transmembrane region" description="Helical" evidence="7">
    <location>
        <begin position="336"/>
        <end position="357"/>
    </location>
</feature>
<evidence type="ECO:0000256" key="4">
    <source>
        <dbReference type="ARBA" id="ARBA00022989"/>
    </source>
</evidence>
<dbReference type="Pfam" id="PF13520">
    <property type="entry name" value="AA_permease_2"/>
    <property type="match status" value="1"/>
</dbReference>
<evidence type="ECO:0000313" key="9">
    <source>
        <dbReference type="Proteomes" id="UP000242877"/>
    </source>
</evidence>
<keyword evidence="5 7" id="KW-0472">Membrane</keyword>
<dbReference type="GO" id="GO:0016020">
    <property type="term" value="C:membrane"/>
    <property type="evidence" value="ECO:0007669"/>
    <property type="project" value="UniProtKB-SubCell"/>
</dbReference>
<feature type="transmembrane region" description="Helical" evidence="7">
    <location>
        <begin position="208"/>
        <end position="226"/>
    </location>
</feature>
<dbReference type="PANTHER" id="PTHR45649:SF5">
    <property type="entry name" value="GABA TRANSPORTER (EUROFUNG)-RELATED"/>
    <property type="match status" value="1"/>
</dbReference>